<comment type="caution">
    <text evidence="3">The sequence shown here is derived from an EMBL/GenBank/DDBJ whole genome shotgun (WGS) entry which is preliminary data.</text>
</comment>
<accession>A1ZFC5</accession>
<keyword evidence="2" id="KW-0732">Signal</keyword>
<proteinExistence type="predicted"/>
<evidence type="ECO:0000313" key="4">
    <source>
        <dbReference type="Proteomes" id="UP000004095"/>
    </source>
</evidence>
<feature type="signal peptide" evidence="2">
    <location>
        <begin position="1"/>
        <end position="21"/>
    </location>
</feature>
<evidence type="ECO:0000313" key="3">
    <source>
        <dbReference type="EMBL" id="EAY30699.1"/>
    </source>
</evidence>
<dbReference type="EMBL" id="AAWS01000005">
    <property type="protein sequence ID" value="EAY30699.1"/>
    <property type="molecule type" value="Genomic_DNA"/>
</dbReference>
<dbReference type="OrthoDB" id="1199198at2"/>
<sequence length="291" mass="31513">MKTLKSVFAFLLVVSFFYSCKQQDSVTPNASGDDELISSIQSAVDKQTVSTEALPTSSQSEVSHDCSQSESYVATAQLAPDLGYQVTMRRSRGADAGEESEAYFDLNGRRLEAGSGTTDKMGKKGKKGRKKPRGKDCFELVYPVSFTMPDGSNITVADKEGWSAVKAWHEANPDVKERGAIQFPVDIAFEDGTTQTISNQDEMSAAKATCGGGITKCFEFSFPVNVTMPDNSTITLSSKGDRSLIKAWHEANPDVEGRGTLVFPVSITYTDGTTATINNEEEMRAAKQSCK</sequence>
<feature type="chain" id="PRO_5002641844" evidence="2">
    <location>
        <begin position="22"/>
        <end position="291"/>
    </location>
</feature>
<name>A1ZFC5_MICM2</name>
<organism evidence="3 4">
    <name type="scientific">Microscilla marina ATCC 23134</name>
    <dbReference type="NCBI Taxonomy" id="313606"/>
    <lineage>
        <taxon>Bacteria</taxon>
        <taxon>Pseudomonadati</taxon>
        <taxon>Bacteroidota</taxon>
        <taxon>Cytophagia</taxon>
        <taxon>Cytophagales</taxon>
        <taxon>Microscillaceae</taxon>
        <taxon>Microscilla</taxon>
    </lineage>
</organism>
<dbReference type="eggNOG" id="ENOG5032WKA">
    <property type="taxonomic scope" value="Bacteria"/>
</dbReference>
<feature type="region of interest" description="Disordered" evidence="1">
    <location>
        <begin position="113"/>
        <end position="133"/>
    </location>
</feature>
<reference evidence="3 4" key="1">
    <citation type="submission" date="2007-01" db="EMBL/GenBank/DDBJ databases">
        <authorList>
            <person name="Haygood M."/>
            <person name="Podell S."/>
            <person name="Anderson C."/>
            <person name="Hopkinson B."/>
            <person name="Roe K."/>
            <person name="Barbeau K."/>
            <person name="Gaasterland T."/>
            <person name="Ferriera S."/>
            <person name="Johnson J."/>
            <person name="Kravitz S."/>
            <person name="Beeson K."/>
            <person name="Sutton G."/>
            <person name="Rogers Y.-H."/>
            <person name="Friedman R."/>
            <person name="Frazier M."/>
            <person name="Venter J.C."/>
        </authorList>
    </citation>
    <scope>NUCLEOTIDE SEQUENCE [LARGE SCALE GENOMIC DNA]</scope>
    <source>
        <strain evidence="3 4">ATCC 23134</strain>
    </source>
</reference>
<gene>
    <name evidence="3" type="ORF">M23134_01023</name>
</gene>
<dbReference type="RefSeq" id="WP_002694390.1">
    <property type="nucleotide sequence ID" value="NZ_AAWS01000005.1"/>
</dbReference>
<keyword evidence="4" id="KW-1185">Reference proteome</keyword>
<feature type="compositionally biased region" description="Basic residues" evidence="1">
    <location>
        <begin position="123"/>
        <end position="133"/>
    </location>
</feature>
<evidence type="ECO:0000256" key="1">
    <source>
        <dbReference type="SAM" id="MobiDB-lite"/>
    </source>
</evidence>
<keyword evidence="3" id="KW-0449">Lipoprotein</keyword>
<dbReference type="Proteomes" id="UP000004095">
    <property type="component" value="Unassembled WGS sequence"/>
</dbReference>
<dbReference type="AlphaFoldDB" id="A1ZFC5"/>
<evidence type="ECO:0000256" key="2">
    <source>
        <dbReference type="SAM" id="SignalP"/>
    </source>
</evidence>
<protein>
    <submittedName>
        <fullName evidence="3">Lipoprotein, putative</fullName>
    </submittedName>
</protein>
<dbReference type="PROSITE" id="PS51257">
    <property type="entry name" value="PROKAR_LIPOPROTEIN"/>
    <property type="match status" value="1"/>
</dbReference>